<feature type="signal peptide" evidence="1">
    <location>
        <begin position="1"/>
        <end position="19"/>
    </location>
</feature>
<dbReference type="PROSITE" id="PS51257">
    <property type="entry name" value="PROKAR_LIPOPROTEIN"/>
    <property type="match status" value="1"/>
</dbReference>
<evidence type="ECO:0008006" key="3">
    <source>
        <dbReference type="Google" id="ProtNLM"/>
    </source>
</evidence>
<dbReference type="RefSeq" id="WP_353438721.1">
    <property type="nucleotide sequence ID" value="NZ_CP099959.1"/>
</dbReference>
<sequence length="93" mass="10293">MKRIVFILLAAPLFLSACASSELKMSLGNMRLINSSAESQQVMDFANKICKDDFYIGASFISKAGKDYRFKCVKAEENELLIPIPGLKPSNSK</sequence>
<dbReference type="EMBL" id="CP099959">
    <property type="protein sequence ID" value="XCC57655.1"/>
    <property type="molecule type" value="Genomic_DNA"/>
</dbReference>
<keyword evidence="1" id="KW-0732">Signal</keyword>
<accession>A0AAU8A2L3</accession>
<evidence type="ECO:0000256" key="1">
    <source>
        <dbReference type="SAM" id="SignalP"/>
    </source>
</evidence>
<feature type="chain" id="PRO_5043672435" description="Lipoprotein" evidence="1">
    <location>
        <begin position="20"/>
        <end position="93"/>
    </location>
</feature>
<gene>
    <name evidence="2" type="ORF">NKE59_09270</name>
</gene>
<reference evidence="2" key="1">
    <citation type="submission" date="2022-06" db="EMBL/GenBank/DDBJ databases">
        <title>New Polynucleobacter species.</title>
        <authorList>
            <person name="Hahn M.W."/>
        </authorList>
    </citation>
    <scope>NUCLEOTIDE SEQUENCE</scope>
    <source>
        <strain evidence="2">UK-FUSCHL-C3</strain>
    </source>
</reference>
<organism evidence="2">
    <name type="scientific">Polynucleobacter sp. UK-FUSCHL-C3</name>
    <dbReference type="NCBI Taxonomy" id="2955208"/>
    <lineage>
        <taxon>Bacteria</taxon>
        <taxon>Pseudomonadati</taxon>
        <taxon>Pseudomonadota</taxon>
        <taxon>Betaproteobacteria</taxon>
        <taxon>Burkholderiales</taxon>
        <taxon>Burkholderiaceae</taxon>
        <taxon>Polynucleobacter</taxon>
    </lineage>
</organism>
<dbReference type="AlphaFoldDB" id="A0AAU8A2L3"/>
<evidence type="ECO:0000313" key="2">
    <source>
        <dbReference type="EMBL" id="XCC57655.1"/>
    </source>
</evidence>
<name>A0AAU8A2L3_9BURK</name>
<proteinExistence type="predicted"/>
<protein>
    <recommendedName>
        <fullName evidence="3">Lipoprotein</fullName>
    </recommendedName>
</protein>